<comment type="caution">
    <text evidence="5">The sequence shown here is derived from an EMBL/GenBank/DDBJ whole genome shotgun (WGS) entry which is preliminary data.</text>
</comment>
<dbReference type="InterPro" id="IPR036188">
    <property type="entry name" value="FAD/NAD-bd_sf"/>
</dbReference>
<evidence type="ECO:0000256" key="2">
    <source>
        <dbReference type="ARBA" id="ARBA00010139"/>
    </source>
</evidence>
<sequence>MHRHLDAADDGGTMSTGTTVEHLDVLIVGAGLSGIGAAYYLQRDHPQRSVALLEAREASGGTWDLFRYPGVRSDSDLHTFGYEFEPWRAPQAVAGADQILAYLRDTAARHGIDRRTRYHHRVVSASWSSDDARWTVDVERTDTGEHVEPTCSWLFCAGGYYRYDRGHTPRRPGSTASPAPSCTPSTGPPTSTCATGGCWWSAAGPPPSPSCRRSPRRPPT</sequence>
<proteinExistence type="inferred from homology"/>
<accession>A0ABQ6JEQ7</accession>
<evidence type="ECO:0000313" key="5">
    <source>
        <dbReference type="EMBL" id="GMA86655.1"/>
    </source>
</evidence>
<dbReference type="InterPro" id="IPR051820">
    <property type="entry name" value="FAD-binding_MO"/>
</dbReference>
<protein>
    <recommendedName>
        <fullName evidence="7">FAD-dependent oxidoreductase</fullName>
    </recommendedName>
</protein>
<evidence type="ECO:0000256" key="4">
    <source>
        <dbReference type="SAM" id="MobiDB-lite"/>
    </source>
</evidence>
<keyword evidence="6" id="KW-1185">Reference proteome</keyword>
<dbReference type="PANTHER" id="PTHR43872">
    <property type="entry name" value="MONOOXYGENASE, PUTATIVE (AFU_ORTHOLOGUE AFUA_8G02570)-RELATED"/>
    <property type="match status" value="1"/>
</dbReference>
<evidence type="ECO:0000313" key="6">
    <source>
        <dbReference type="Proteomes" id="UP001157017"/>
    </source>
</evidence>
<feature type="region of interest" description="Disordered" evidence="4">
    <location>
        <begin position="168"/>
        <end position="192"/>
    </location>
</feature>
<dbReference type="SUPFAM" id="SSF51905">
    <property type="entry name" value="FAD/NAD(P)-binding domain"/>
    <property type="match status" value="1"/>
</dbReference>
<feature type="compositionally biased region" description="Low complexity" evidence="4">
    <location>
        <begin position="172"/>
        <end position="192"/>
    </location>
</feature>
<evidence type="ECO:0008006" key="7">
    <source>
        <dbReference type="Google" id="ProtNLM"/>
    </source>
</evidence>
<reference evidence="6" key="1">
    <citation type="journal article" date="2019" name="Int. J. Syst. Evol. Microbiol.">
        <title>The Global Catalogue of Microorganisms (GCM) 10K type strain sequencing project: providing services to taxonomists for standard genome sequencing and annotation.</title>
        <authorList>
            <consortium name="The Broad Institute Genomics Platform"/>
            <consortium name="The Broad Institute Genome Sequencing Center for Infectious Disease"/>
            <person name="Wu L."/>
            <person name="Ma J."/>
        </authorList>
    </citation>
    <scope>NUCLEOTIDE SEQUENCE [LARGE SCALE GENOMIC DNA]</scope>
    <source>
        <strain evidence="6">NBRC 108730</strain>
    </source>
</reference>
<name>A0ABQ6JEQ7_9ACTN</name>
<gene>
    <name evidence="5" type="ORF">GCM10025868_19050</name>
</gene>
<dbReference type="EMBL" id="BSUZ01000001">
    <property type="protein sequence ID" value="GMA86655.1"/>
    <property type="molecule type" value="Genomic_DNA"/>
</dbReference>
<comment type="similarity">
    <text evidence="2">Belongs to the FAD-binding monooxygenase family.</text>
</comment>
<keyword evidence="3" id="KW-0503">Monooxygenase</keyword>
<dbReference type="Proteomes" id="UP001157017">
    <property type="component" value="Unassembled WGS sequence"/>
</dbReference>
<evidence type="ECO:0000256" key="1">
    <source>
        <dbReference type="ARBA" id="ARBA00001974"/>
    </source>
</evidence>
<dbReference type="Pfam" id="PF13450">
    <property type="entry name" value="NAD_binding_8"/>
    <property type="match status" value="1"/>
</dbReference>
<dbReference type="PANTHER" id="PTHR43872:SF1">
    <property type="entry name" value="MONOOXYGENASE, PUTATIVE (AFU_ORTHOLOGUE AFUA_8G02570)-RELATED"/>
    <property type="match status" value="1"/>
</dbReference>
<keyword evidence="3" id="KW-0560">Oxidoreductase</keyword>
<evidence type="ECO:0000256" key="3">
    <source>
        <dbReference type="ARBA" id="ARBA00023033"/>
    </source>
</evidence>
<comment type="cofactor">
    <cofactor evidence="1">
        <name>FAD</name>
        <dbReference type="ChEBI" id="CHEBI:57692"/>
    </cofactor>
</comment>
<dbReference type="Gene3D" id="3.50.50.60">
    <property type="entry name" value="FAD/NAD(P)-binding domain"/>
    <property type="match status" value="1"/>
</dbReference>
<organism evidence="5 6">
    <name type="scientific">Angustibacter aerolatus</name>
    <dbReference type="NCBI Taxonomy" id="1162965"/>
    <lineage>
        <taxon>Bacteria</taxon>
        <taxon>Bacillati</taxon>
        <taxon>Actinomycetota</taxon>
        <taxon>Actinomycetes</taxon>
        <taxon>Kineosporiales</taxon>
        <taxon>Kineosporiaceae</taxon>
    </lineage>
</organism>